<protein>
    <submittedName>
        <fullName evidence="9">ABC transporter permease</fullName>
    </submittedName>
</protein>
<evidence type="ECO:0000256" key="1">
    <source>
        <dbReference type="ARBA" id="ARBA00004651"/>
    </source>
</evidence>
<dbReference type="RefSeq" id="WP_125742297.1">
    <property type="nucleotide sequence ID" value="NZ_RCOR01000037.1"/>
</dbReference>
<dbReference type="PROSITE" id="PS50928">
    <property type="entry name" value="ABC_TM1"/>
    <property type="match status" value="1"/>
</dbReference>
<evidence type="ECO:0000313" key="9">
    <source>
        <dbReference type="EMBL" id="RSN68071.1"/>
    </source>
</evidence>
<proteinExistence type="inferred from homology"/>
<dbReference type="Pfam" id="PF00528">
    <property type="entry name" value="BPD_transp_1"/>
    <property type="match status" value="1"/>
</dbReference>
<dbReference type="InterPro" id="IPR000515">
    <property type="entry name" value="MetI-like"/>
</dbReference>
<feature type="transmembrane region" description="Helical" evidence="7">
    <location>
        <begin position="262"/>
        <end position="284"/>
    </location>
</feature>
<dbReference type="AlphaFoldDB" id="A0A3R9PDA8"/>
<evidence type="ECO:0000256" key="4">
    <source>
        <dbReference type="ARBA" id="ARBA00022692"/>
    </source>
</evidence>
<feature type="transmembrane region" description="Helical" evidence="7">
    <location>
        <begin position="12"/>
        <end position="32"/>
    </location>
</feature>
<dbReference type="GO" id="GO:0005886">
    <property type="term" value="C:plasma membrane"/>
    <property type="evidence" value="ECO:0007669"/>
    <property type="project" value="UniProtKB-SubCell"/>
</dbReference>
<dbReference type="InterPro" id="IPR045621">
    <property type="entry name" value="BPD_transp_1_N"/>
</dbReference>
<dbReference type="CDD" id="cd06261">
    <property type="entry name" value="TM_PBP2"/>
    <property type="match status" value="1"/>
</dbReference>
<comment type="similarity">
    <text evidence="7">Belongs to the binding-protein-dependent transport system permease family.</text>
</comment>
<name>A0A3R9PDA8_9CREN</name>
<dbReference type="InterPro" id="IPR035906">
    <property type="entry name" value="MetI-like_sf"/>
</dbReference>
<evidence type="ECO:0000256" key="5">
    <source>
        <dbReference type="ARBA" id="ARBA00022989"/>
    </source>
</evidence>
<dbReference type="Pfam" id="PF19300">
    <property type="entry name" value="BPD_transp_1_N"/>
    <property type="match status" value="1"/>
</dbReference>
<gene>
    <name evidence="9" type="ORF">D9Q81_07080</name>
</gene>
<keyword evidence="5 7" id="KW-1133">Transmembrane helix</keyword>
<reference evidence="9 10" key="1">
    <citation type="submission" date="2018-10" db="EMBL/GenBank/DDBJ databases">
        <title>Co-occurring genomic capacity for anaerobic methane metabolism and dissimilatory sulfite reduction discovered in the Korarchaeota.</title>
        <authorList>
            <person name="Mckay L.J."/>
            <person name="Dlakic M."/>
            <person name="Fields M.W."/>
            <person name="Delmont T.O."/>
            <person name="Eren A.M."/>
            <person name="Jay Z.J."/>
            <person name="Klingelsmith K.B."/>
            <person name="Rusch D.B."/>
            <person name="Inskeep W.P."/>
        </authorList>
    </citation>
    <scope>NUCLEOTIDE SEQUENCE [LARGE SCALE GENOMIC DNA]</scope>
    <source>
        <strain evidence="9 10">WS</strain>
    </source>
</reference>
<evidence type="ECO:0000313" key="10">
    <source>
        <dbReference type="Proteomes" id="UP000278149"/>
    </source>
</evidence>
<feature type="transmembrane region" description="Helical" evidence="7">
    <location>
        <begin position="304"/>
        <end position="330"/>
    </location>
</feature>
<keyword evidence="2 7" id="KW-0813">Transport</keyword>
<accession>A0A3R9PDA8</accession>
<keyword evidence="6 7" id="KW-0472">Membrane</keyword>
<dbReference type="EMBL" id="RCOR01000037">
    <property type="protein sequence ID" value="RSN68071.1"/>
    <property type="molecule type" value="Genomic_DNA"/>
</dbReference>
<keyword evidence="3" id="KW-1003">Cell membrane</keyword>
<dbReference type="GO" id="GO:0055085">
    <property type="term" value="P:transmembrane transport"/>
    <property type="evidence" value="ECO:0007669"/>
    <property type="project" value="InterPro"/>
</dbReference>
<feature type="transmembrane region" description="Helical" evidence="7">
    <location>
        <begin position="136"/>
        <end position="163"/>
    </location>
</feature>
<dbReference type="Proteomes" id="UP000278149">
    <property type="component" value="Unassembled WGS sequence"/>
</dbReference>
<evidence type="ECO:0000256" key="2">
    <source>
        <dbReference type="ARBA" id="ARBA00022448"/>
    </source>
</evidence>
<keyword evidence="4 7" id="KW-0812">Transmembrane</keyword>
<evidence type="ECO:0000256" key="3">
    <source>
        <dbReference type="ARBA" id="ARBA00022475"/>
    </source>
</evidence>
<dbReference type="PANTHER" id="PTHR43163">
    <property type="entry name" value="DIPEPTIDE TRANSPORT SYSTEM PERMEASE PROTEIN DPPB-RELATED"/>
    <property type="match status" value="1"/>
</dbReference>
<feature type="transmembrane region" description="Helical" evidence="7">
    <location>
        <begin position="105"/>
        <end position="124"/>
    </location>
</feature>
<comment type="subcellular location">
    <subcellularLocation>
        <location evidence="1 7">Cell membrane</location>
        <topology evidence="1 7">Multi-pass membrane protein</topology>
    </subcellularLocation>
</comment>
<feature type="transmembrane region" description="Helical" evidence="7">
    <location>
        <begin position="204"/>
        <end position="221"/>
    </location>
</feature>
<evidence type="ECO:0000256" key="7">
    <source>
        <dbReference type="RuleBase" id="RU363032"/>
    </source>
</evidence>
<comment type="caution">
    <text evidence="9">The sequence shown here is derived from an EMBL/GenBank/DDBJ whole genome shotgun (WGS) entry which is preliminary data.</text>
</comment>
<dbReference type="SUPFAM" id="SSF161098">
    <property type="entry name" value="MetI-like"/>
    <property type="match status" value="1"/>
</dbReference>
<dbReference type="Gene3D" id="1.10.3720.10">
    <property type="entry name" value="MetI-like"/>
    <property type="match status" value="1"/>
</dbReference>
<organism evidence="9 10">
    <name type="scientific">Candidatus Korarchaeum cryptofilum</name>
    <dbReference type="NCBI Taxonomy" id="498846"/>
    <lineage>
        <taxon>Archaea</taxon>
        <taxon>Thermoproteota</taxon>
        <taxon>Candidatus Korarchaeia</taxon>
        <taxon>Candidatus Korarchaeales</taxon>
        <taxon>Candidatus Korarchaeaceae</taxon>
        <taxon>Candidatus Korarchaeum</taxon>
    </lineage>
</organism>
<dbReference type="PANTHER" id="PTHR43163:SF6">
    <property type="entry name" value="DIPEPTIDE TRANSPORT SYSTEM PERMEASE PROTEIN DPPB-RELATED"/>
    <property type="match status" value="1"/>
</dbReference>
<evidence type="ECO:0000256" key="6">
    <source>
        <dbReference type="ARBA" id="ARBA00023136"/>
    </source>
</evidence>
<evidence type="ECO:0000259" key="8">
    <source>
        <dbReference type="PROSITE" id="PS50928"/>
    </source>
</evidence>
<sequence length="336" mass="37422">MGLARYIGVRTLLIIPTVMILYTLVFFILRILPGNPVLAVLGTKNIPEEQLRAIMERLGLNKPIHVQYFEYLANLLRGDMGVSLVIQGRPIAQDIIERLPATVELSISSIIVSLVLGVSFGYIAARRRGKIIDSSIRVLGSFLYTIFIPWFGMLLQIIFGIWLRLLPIGGRITPGIAPSGPTGFVLLDSLIQGNLYAFLDSLKYLILPSITLGIMLSGPYMRLARNNMIKALDSGFSLAYRARGIKEDKIVRYSLKHAMIPIVTYTGLQFALLLGGAVLTETTFSWPGIGTYLVEKVFYRDYPAIQAVVIVFAFFVGVISLIVDVIYAYIDPRIRY</sequence>
<feature type="domain" description="ABC transmembrane type-1" evidence="8">
    <location>
        <begin position="99"/>
        <end position="323"/>
    </location>
</feature>